<dbReference type="InterPro" id="IPR001958">
    <property type="entry name" value="Tet-R_TetA/multi-R_MdtG-like"/>
</dbReference>
<dbReference type="STRING" id="200378.SAMN05216553_103437"/>
<protein>
    <submittedName>
        <fullName evidence="7">Major Facilitator Superfamily protein</fullName>
    </submittedName>
</protein>
<sequence length="321" mass="30298">MLVSGLALGATGLIGFGVAVTFASDGTLSHGPAVAAVLLFRGVLVGAGLAVLPVAALAVAGTSAEDRRTGAVGLFGAASDVGSALGPLAGGALAAVSLAMPLYVAPVVVVVVAAVLLVVLQPGPSGDLPARIRPAEALPAFGVGFLLHLAFVLAQVTIIVVMSERLGPAAGTAGVAAVVAAVTTVGLVGTQGVLVPLLKPPPGLLMKIGAPVALAGYVLLAVAPSLLVAAAGSLVAAVGTGLGGTGFAATATFAAGTRRQGLVAGLVCGTVGLTAVVAPALGELLRLVDPLVAVGAAGVAALLATGLALVPAGGARPNVPA</sequence>
<reference evidence="8" key="1">
    <citation type="submission" date="2016-10" db="EMBL/GenBank/DDBJ databases">
        <authorList>
            <person name="Varghese N."/>
            <person name="Submissions S."/>
        </authorList>
    </citation>
    <scope>NUCLEOTIDE SEQUENCE [LARGE SCALE GENOMIC DNA]</scope>
    <source>
        <strain evidence="8">CGMCC 4.3506</strain>
    </source>
</reference>
<dbReference type="SUPFAM" id="SSF103473">
    <property type="entry name" value="MFS general substrate transporter"/>
    <property type="match status" value="1"/>
</dbReference>
<dbReference type="InterPro" id="IPR011701">
    <property type="entry name" value="MFS"/>
</dbReference>
<dbReference type="GO" id="GO:0005886">
    <property type="term" value="C:plasma membrane"/>
    <property type="evidence" value="ECO:0007669"/>
    <property type="project" value="UniProtKB-SubCell"/>
</dbReference>
<feature type="transmembrane region" description="Helical" evidence="5">
    <location>
        <begin position="140"/>
        <end position="162"/>
    </location>
</feature>
<feature type="transmembrane region" description="Helical" evidence="5">
    <location>
        <begin position="174"/>
        <end position="198"/>
    </location>
</feature>
<feature type="transmembrane region" description="Helical" evidence="5">
    <location>
        <begin position="72"/>
        <end position="96"/>
    </location>
</feature>
<evidence type="ECO:0000256" key="4">
    <source>
        <dbReference type="ARBA" id="ARBA00023136"/>
    </source>
</evidence>
<evidence type="ECO:0000259" key="6">
    <source>
        <dbReference type="PROSITE" id="PS50850"/>
    </source>
</evidence>
<evidence type="ECO:0000256" key="5">
    <source>
        <dbReference type="SAM" id="Phobius"/>
    </source>
</evidence>
<dbReference type="PANTHER" id="PTHR23546:SF1">
    <property type="entry name" value="MEMBRANE PROTEIN"/>
    <property type="match status" value="1"/>
</dbReference>
<evidence type="ECO:0000256" key="1">
    <source>
        <dbReference type="ARBA" id="ARBA00004651"/>
    </source>
</evidence>
<evidence type="ECO:0000256" key="2">
    <source>
        <dbReference type="ARBA" id="ARBA00022692"/>
    </source>
</evidence>
<feature type="domain" description="Major facilitator superfamily (MFS) profile" evidence="6">
    <location>
        <begin position="1"/>
        <end position="125"/>
    </location>
</feature>
<keyword evidence="2 5" id="KW-0812">Transmembrane</keyword>
<dbReference type="InterPro" id="IPR020846">
    <property type="entry name" value="MFS_dom"/>
</dbReference>
<evidence type="ECO:0000313" key="7">
    <source>
        <dbReference type="EMBL" id="SDF82007.1"/>
    </source>
</evidence>
<feature type="transmembrane region" description="Helical" evidence="5">
    <location>
        <begin position="102"/>
        <end position="120"/>
    </location>
</feature>
<feature type="transmembrane region" description="Helical" evidence="5">
    <location>
        <begin position="234"/>
        <end position="255"/>
    </location>
</feature>
<keyword evidence="4 5" id="KW-0472">Membrane</keyword>
<dbReference type="Gene3D" id="1.20.1250.20">
    <property type="entry name" value="MFS general substrate transporter like domains"/>
    <property type="match status" value="1"/>
</dbReference>
<gene>
    <name evidence="7" type="ORF">SAMN05216553_103437</name>
</gene>
<dbReference type="EMBL" id="FNCC01000003">
    <property type="protein sequence ID" value="SDF82007.1"/>
    <property type="molecule type" value="Genomic_DNA"/>
</dbReference>
<evidence type="ECO:0000313" key="8">
    <source>
        <dbReference type="Proteomes" id="UP000199623"/>
    </source>
</evidence>
<dbReference type="InterPro" id="IPR036259">
    <property type="entry name" value="MFS_trans_sf"/>
</dbReference>
<feature type="transmembrane region" description="Helical" evidence="5">
    <location>
        <begin position="210"/>
        <end position="228"/>
    </location>
</feature>
<dbReference type="Pfam" id="PF07690">
    <property type="entry name" value="MFS_1"/>
    <property type="match status" value="1"/>
</dbReference>
<dbReference type="GO" id="GO:0022857">
    <property type="term" value="F:transmembrane transporter activity"/>
    <property type="evidence" value="ECO:0007669"/>
    <property type="project" value="InterPro"/>
</dbReference>
<dbReference type="PANTHER" id="PTHR23546">
    <property type="entry name" value="TRANSPORT PROTEIN"/>
    <property type="match status" value="1"/>
</dbReference>
<evidence type="ECO:0000256" key="3">
    <source>
        <dbReference type="ARBA" id="ARBA00022989"/>
    </source>
</evidence>
<comment type="subcellular location">
    <subcellularLocation>
        <location evidence="1">Cell membrane</location>
        <topology evidence="1">Multi-pass membrane protein</topology>
    </subcellularLocation>
</comment>
<dbReference type="Proteomes" id="UP000199623">
    <property type="component" value="Unassembled WGS sequence"/>
</dbReference>
<feature type="transmembrane region" description="Helical" evidence="5">
    <location>
        <begin position="33"/>
        <end position="60"/>
    </location>
</feature>
<keyword evidence="3 5" id="KW-1133">Transmembrane helix</keyword>
<feature type="transmembrane region" description="Helical" evidence="5">
    <location>
        <begin position="287"/>
        <end position="310"/>
    </location>
</feature>
<name>A0A1G7P788_9PSEU</name>
<proteinExistence type="predicted"/>
<dbReference type="AlphaFoldDB" id="A0A1G7P788"/>
<organism evidence="7 8">
    <name type="scientific">Lentzea fradiae</name>
    <dbReference type="NCBI Taxonomy" id="200378"/>
    <lineage>
        <taxon>Bacteria</taxon>
        <taxon>Bacillati</taxon>
        <taxon>Actinomycetota</taxon>
        <taxon>Actinomycetes</taxon>
        <taxon>Pseudonocardiales</taxon>
        <taxon>Pseudonocardiaceae</taxon>
        <taxon>Lentzea</taxon>
    </lineage>
</organism>
<dbReference type="PRINTS" id="PR01035">
    <property type="entry name" value="TCRTETA"/>
</dbReference>
<dbReference type="PROSITE" id="PS50850">
    <property type="entry name" value="MFS"/>
    <property type="match status" value="1"/>
</dbReference>
<feature type="transmembrane region" description="Helical" evidence="5">
    <location>
        <begin position="262"/>
        <end position="281"/>
    </location>
</feature>
<accession>A0A1G7P788</accession>
<keyword evidence="8" id="KW-1185">Reference proteome</keyword>